<feature type="transmembrane region" description="Helical" evidence="1">
    <location>
        <begin position="234"/>
        <end position="259"/>
    </location>
</feature>
<evidence type="ECO:0000313" key="2">
    <source>
        <dbReference type="EMBL" id="WQB69800.1"/>
    </source>
</evidence>
<keyword evidence="1" id="KW-1133">Transmembrane helix</keyword>
<sequence length="397" mass="41201">MKKYVTVIATNLFSQAALAGFLFLVALRFEPAVADQFSLLLQTGLMALSGIVMGVVYGLALGRPDFDLWSQFAISAAVFSLLVGLVSSLVWVSLGNPNGLLFIISGAAGALYAWAGTLAVRLALLGRPLSIPAVSGSSSASLLAGLLLSLVLPSSIAVYCISVSWVLGGMIAVGLVRRVARDSIASTAGLASGPSGRGRMLEHTAALVASAATATILPVLASTALLALPAGTLALAYFVGRFIGAGVNLLVNSVLSVRYHWANSPILNRGVILFAVLTALVGAVWMLWLALLGSDQTVWVTVLPWLIMVATSAILLREANAQLRVRTLSIKSTIDLLGASVVVAALFVNPSVVGYFCLFTVSGSITCSVTLASQRRWWEMCFAAVTGALAMAASFAA</sequence>
<reference evidence="2 3" key="1">
    <citation type="submission" date="2023-06" db="EMBL/GenBank/DDBJ databases">
        <title>Rock-solubilizing bacteria, Microbacterium invictum, promotes re-establishment of vegetation in rocky wasteland by accelerating rock bio-weathering and reshaping soil bacterial community.</title>
        <authorList>
            <person name="Liu C."/>
        </authorList>
    </citation>
    <scope>NUCLEOTIDE SEQUENCE [LARGE SCALE GENOMIC DNA]</scope>
    <source>
        <strain evidence="2 3">X-18</strain>
    </source>
</reference>
<name>A0ABZ0VB66_9MICO</name>
<feature type="transmembrane region" description="Helical" evidence="1">
    <location>
        <begin position="377"/>
        <end position="396"/>
    </location>
</feature>
<protein>
    <submittedName>
        <fullName evidence="2">Uncharacterized protein</fullName>
    </submittedName>
</protein>
<organism evidence="2 3">
    <name type="scientific">Microbacterium invictum</name>
    <dbReference type="NCBI Taxonomy" id="515415"/>
    <lineage>
        <taxon>Bacteria</taxon>
        <taxon>Bacillati</taxon>
        <taxon>Actinomycetota</taxon>
        <taxon>Actinomycetes</taxon>
        <taxon>Micrococcales</taxon>
        <taxon>Microbacteriaceae</taxon>
        <taxon>Microbacterium</taxon>
    </lineage>
</organism>
<dbReference type="EMBL" id="CP139779">
    <property type="protein sequence ID" value="WQB69800.1"/>
    <property type="molecule type" value="Genomic_DNA"/>
</dbReference>
<feature type="transmembrane region" description="Helical" evidence="1">
    <location>
        <begin position="7"/>
        <end position="27"/>
    </location>
</feature>
<dbReference type="RefSeq" id="WP_322409925.1">
    <property type="nucleotide sequence ID" value="NZ_CP139779.1"/>
</dbReference>
<evidence type="ECO:0000313" key="3">
    <source>
        <dbReference type="Proteomes" id="UP001324533"/>
    </source>
</evidence>
<dbReference type="Proteomes" id="UP001324533">
    <property type="component" value="Chromosome"/>
</dbReference>
<keyword evidence="1" id="KW-0812">Transmembrane</keyword>
<gene>
    <name evidence="2" type="ORF">T9R20_14020</name>
</gene>
<proteinExistence type="predicted"/>
<keyword evidence="3" id="KW-1185">Reference proteome</keyword>
<feature type="transmembrane region" description="Helical" evidence="1">
    <location>
        <begin position="39"/>
        <end position="60"/>
    </location>
</feature>
<feature type="transmembrane region" description="Helical" evidence="1">
    <location>
        <begin position="297"/>
        <end position="316"/>
    </location>
</feature>
<keyword evidence="1" id="KW-0472">Membrane</keyword>
<feature type="transmembrane region" description="Helical" evidence="1">
    <location>
        <begin position="156"/>
        <end position="176"/>
    </location>
</feature>
<evidence type="ECO:0000256" key="1">
    <source>
        <dbReference type="SAM" id="Phobius"/>
    </source>
</evidence>
<feature type="transmembrane region" description="Helical" evidence="1">
    <location>
        <begin position="205"/>
        <end position="228"/>
    </location>
</feature>
<feature type="transmembrane region" description="Helical" evidence="1">
    <location>
        <begin position="72"/>
        <end position="94"/>
    </location>
</feature>
<accession>A0ABZ0VB66</accession>
<feature type="transmembrane region" description="Helical" evidence="1">
    <location>
        <begin position="131"/>
        <end position="150"/>
    </location>
</feature>
<feature type="transmembrane region" description="Helical" evidence="1">
    <location>
        <begin position="100"/>
        <end position="124"/>
    </location>
</feature>
<feature type="transmembrane region" description="Helical" evidence="1">
    <location>
        <begin position="271"/>
        <end position="291"/>
    </location>
</feature>